<comment type="caution">
    <text evidence="2">The sequence shown here is derived from an EMBL/GenBank/DDBJ whole genome shotgun (WGS) entry which is preliminary data.</text>
</comment>
<dbReference type="AlphaFoldDB" id="A0A1V2H7Q2"/>
<dbReference type="GO" id="GO:0017004">
    <property type="term" value="P:cytochrome complex assembly"/>
    <property type="evidence" value="ECO:0007669"/>
    <property type="project" value="UniProtKB-KW"/>
</dbReference>
<name>A0A1V2H7Q2_9PROT</name>
<gene>
    <name evidence="2" type="ORF">BKE38_02315</name>
</gene>
<dbReference type="SUPFAM" id="SSF48452">
    <property type="entry name" value="TPR-like"/>
    <property type="match status" value="1"/>
</dbReference>
<keyword evidence="3" id="KW-1185">Reference proteome</keyword>
<dbReference type="RefSeq" id="WP_076955769.1">
    <property type="nucleotide sequence ID" value="NZ_MLCO01000015.1"/>
</dbReference>
<dbReference type="InterPro" id="IPR011990">
    <property type="entry name" value="TPR-like_helical_dom_sf"/>
</dbReference>
<protein>
    <submittedName>
        <fullName evidence="2">C-type cytochrome biogenesis protein CcmI</fullName>
    </submittedName>
</protein>
<dbReference type="OrthoDB" id="9815847at2"/>
<dbReference type="Gene3D" id="1.25.40.10">
    <property type="entry name" value="Tetratricopeptide repeat domain"/>
    <property type="match status" value="1"/>
</dbReference>
<evidence type="ECO:0000313" key="3">
    <source>
        <dbReference type="Proteomes" id="UP000188879"/>
    </source>
</evidence>
<dbReference type="NCBIfam" id="TIGR03142">
    <property type="entry name" value="cytochro_ccmI"/>
    <property type="match status" value="1"/>
</dbReference>
<keyword evidence="1" id="KW-0201">Cytochrome c-type biogenesis</keyword>
<dbReference type="EMBL" id="MLCO01000015">
    <property type="protein sequence ID" value="ONG58712.1"/>
    <property type="molecule type" value="Genomic_DNA"/>
</dbReference>
<sequence length="266" mass="28570">MIWLMFLGLAALALAPLGWTLFRPARLRGRQEADLALYRAQLAELDREAAIGRLAPEAHRAATVEVQRRLLAAPGAAASEPAGSSRSAAFLAAVLFLAPAGGLGIYLWRGQPEIPAAPYVERQAAAARDDALLGQLRARLAQAPAGAESTRQGWILLGNAERGRGRAEAAIEAWERALALRFEGPLAAELAELQITQGAVEPAQRLLARALLEAPKEPRLRYLSGLAEAEAGRPASARSTWRALLDEAPADAPWRGVVERRLRELP</sequence>
<organism evidence="2 3">
    <name type="scientific">Teichococcus deserti</name>
    <dbReference type="NCBI Taxonomy" id="1817963"/>
    <lineage>
        <taxon>Bacteria</taxon>
        <taxon>Pseudomonadati</taxon>
        <taxon>Pseudomonadota</taxon>
        <taxon>Alphaproteobacteria</taxon>
        <taxon>Acetobacterales</taxon>
        <taxon>Roseomonadaceae</taxon>
        <taxon>Roseomonas</taxon>
    </lineage>
</organism>
<evidence type="ECO:0000256" key="1">
    <source>
        <dbReference type="ARBA" id="ARBA00022748"/>
    </source>
</evidence>
<dbReference type="InterPro" id="IPR017560">
    <property type="entry name" value="Cyt_c_biogenesis_CcmI"/>
</dbReference>
<accession>A0A1V2H7Q2</accession>
<proteinExistence type="predicted"/>
<reference evidence="2 3" key="1">
    <citation type="submission" date="2016-10" db="EMBL/GenBank/DDBJ databases">
        <title>Draft Genome sequence of Roseomonas sp. strain M3.</title>
        <authorList>
            <person name="Subhash Y."/>
            <person name="Lee S."/>
        </authorList>
    </citation>
    <scope>NUCLEOTIDE SEQUENCE [LARGE SCALE GENOMIC DNA]</scope>
    <source>
        <strain evidence="2 3">M3</strain>
    </source>
</reference>
<evidence type="ECO:0000313" key="2">
    <source>
        <dbReference type="EMBL" id="ONG58712.1"/>
    </source>
</evidence>
<dbReference type="Proteomes" id="UP000188879">
    <property type="component" value="Unassembled WGS sequence"/>
</dbReference>